<name>A0A8T9C730_9HELO</name>
<dbReference type="InterPro" id="IPR014718">
    <property type="entry name" value="GH-type_carb-bd"/>
</dbReference>
<keyword evidence="2" id="KW-1185">Reference proteome</keyword>
<dbReference type="PANTHER" id="PTHR10091">
    <property type="entry name" value="ALDOSE-1-EPIMERASE"/>
    <property type="match status" value="1"/>
</dbReference>
<dbReference type="GO" id="GO:0030246">
    <property type="term" value="F:carbohydrate binding"/>
    <property type="evidence" value="ECO:0007669"/>
    <property type="project" value="InterPro"/>
</dbReference>
<comment type="caution">
    <text evidence="1">The sequence shown here is derived from an EMBL/GenBank/DDBJ whole genome shotgun (WGS) entry which is preliminary data.</text>
</comment>
<dbReference type="Pfam" id="PF01263">
    <property type="entry name" value="Aldose_epim"/>
    <property type="match status" value="1"/>
</dbReference>
<sequence>GLRRLPGRYANRIANHTYVLNNSTRYYTDANDGNGTLHSGFDGWSHRTWNVSAVTNSSITFTIRDEANSSVGFPGTVLGTVTHSLSASSWSTKISAVALDHETPILLTTHPYWNLDAFANPATDLVLNHTLSLPYGKRMIGIDPSTESTGALPAVLEGTINDFWSRPRQIGASSGDPLWVGNCGTGSNCSGYNNQWLTDRSAEAEKNYLAKPVASLSSDFTGIKWDLYSDQPGVVVYSCYWMGGVNQLKSSQLGPATNGFVKSNGCVAVEPQEWIDGINHPEWGRLDKQIFSPSTKPFESNIHYKFSTFT</sequence>
<dbReference type="InterPro" id="IPR008183">
    <property type="entry name" value="Aldose_1/G6P_1-epimerase"/>
</dbReference>
<gene>
    <name evidence="1" type="ORF">LSUE1_G001875</name>
</gene>
<dbReference type="GO" id="GO:0033499">
    <property type="term" value="P:galactose catabolic process via UDP-galactose, Leloir pathway"/>
    <property type="evidence" value="ECO:0007669"/>
    <property type="project" value="TreeGrafter"/>
</dbReference>
<dbReference type="PANTHER" id="PTHR10091:SF2">
    <property type="entry name" value="ALDOSE 1-EPIMERASE"/>
    <property type="match status" value="1"/>
</dbReference>
<organism evidence="1 2">
    <name type="scientific">Lachnellula suecica</name>
    <dbReference type="NCBI Taxonomy" id="602035"/>
    <lineage>
        <taxon>Eukaryota</taxon>
        <taxon>Fungi</taxon>
        <taxon>Dikarya</taxon>
        <taxon>Ascomycota</taxon>
        <taxon>Pezizomycotina</taxon>
        <taxon>Leotiomycetes</taxon>
        <taxon>Helotiales</taxon>
        <taxon>Lachnaceae</taxon>
        <taxon>Lachnellula</taxon>
    </lineage>
</organism>
<reference evidence="1 2" key="1">
    <citation type="submission" date="2018-05" db="EMBL/GenBank/DDBJ databases">
        <title>Genome sequencing and assembly of the regulated plant pathogen Lachnellula willkommii and related sister species for the development of diagnostic species identification markers.</title>
        <authorList>
            <person name="Giroux E."/>
            <person name="Bilodeau G."/>
        </authorList>
    </citation>
    <scope>NUCLEOTIDE SEQUENCE [LARGE SCALE GENOMIC DNA]</scope>
    <source>
        <strain evidence="1 2">CBS 268.59</strain>
    </source>
</reference>
<dbReference type="Gene3D" id="2.70.98.10">
    <property type="match status" value="1"/>
</dbReference>
<dbReference type="Proteomes" id="UP000469558">
    <property type="component" value="Unassembled WGS sequence"/>
</dbReference>
<dbReference type="AlphaFoldDB" id="A0A8T9C730"/>
<protein>
    <submittedName>
        <fullName evidence="1">Putative aldose 1-epimerase</fullName>
    </submittedName>
</protein>
<proteinExistence type="predicted"/>
<feature type="non-terminal residue" evidence="1">
    <location>
        <position position="310"/>
    </location>
</feature>
<dbReference type="SUPFAM" id="SSF74650">
    <property type="entry name" value="Galactose mutarotase-like"/>
    <property type="match status" value="1"/>
</dbReference>
<accession>A0A8T9C730</accession>
<evidence type="ECO:0000313" key="1">
    <source>
        <dbReference type="EMBL" id="TVY81451.1"/>
    </source>
</evidence>
<dbReference type="GO" id="GO:0004034">
    <property type="term" value="F:aldose 1-epimerase activity"/>
    <property type="evidence" value="ECO:0007669"/>
    <property type="project" value="TreeGrafter"/>
</dbReference>
<dbReference type="EMBL" id="QGMK01000476">
    <property type="protein sequence ID" value="TVY81451.1"/>
    <property type="molecule type" value="Genomic_DNA"/>
</dbReference>
<dbReference type="GO" id="GO:0006006">
    <property type="term" value="P:glucose metabolic process"/>
    <property type="evidence" value="ECO:0007669"/>
    <property type="project" value="TreeGrafter"/>
</dbReference>
<dbReference type="InterPro" id="IPR011013">
    <property type="entry name" value="Gal_mutarotase_sf_dom"/>
</dbReference>
<dbReference type="OrthoDB" id="274691at2759"/>
<evidence type="ECO:0000313" key="2">
    <source>
        <dbReference type="Proteomes" id="UP000469558"/>
    </source>
</evidence>